<organism evidence="2 3">
    <name type="scientific">Escherichia coli</name>
    <dbReference type="NCBI Taxonomy" id="562"/>
    <lineage>
        <taxon>Bacteria</taxon>
        <taxon>Pseudomonadati</taxon>
        <taxon>Pseudomonadota</taxon>
        <taxon>Gammaproteobacteria</taxon>
        <taxon>Enterobacterales</taxon>
        <taxon>Enterobacteriaceae</taxon>
        <taxon>Escherichia</taxon>
    </lineage>
</organism>
<keyword evidence="1" id="KW-0472">Membrane</keyword>
<keyword evidence="1" id="KW-0812">Transmembrane</keyword>
<feature type="transmembrane region" description="Helical" evidence="1">
    <location>
        <begin position="7"/>
        <end position="25"/>
    </location>
</feature>
<evidence type="ECO:0000313" key="2">
    <source>
        <dbReference type="EMBL" id="EFA9848480.1"/>
    </source>
</evidence>
<reference evidence="2 3" key="1">
    <citation type="submission" date="2018-08" db="EMBL/GenBank/DDBJ databases">
        <authorList>
            <consortium name="GenomeTrakr network: Whole genome sequencing for foodborne pathogen traceback"/>
        </authorList>
    </citation>
    <scope>NUCLEOTIDE SEQUENCE [LARGE SCALE GENOMIC DNA]</scope>
    <source>
        <strain evidence="2 3">AZ-TG102963</strain>
    </source>
</reference>
<evidence type="ECO:0000313" key="3">
    <source>
        <dbReference type="Proteomes" id="UP000523388"/>
    </source>
</evidence>
<gene>
    <name evidence="2" type="ORF">C1Q91_005001</name>
</gene>
<dbReference type="InterPro" id="IPR011990">
    <property type="entry name" value="TPR-like_helical_dom_sf"/>
</dbReference>
<proteinExistence type="predicted"/>
<dbReference type="RefSeq" id="WP_063113265.1">
    <property type="nucleotide sequence ID" value="NZ_AP024124.1"/>
</dbReference>
<sequence length="381" mass="43996">MKALLKILTIQISFIILSIIIPPAIQTSAKWINYHLFFSNKENIAGKKDPTLLSHRMISFDKENNIITSETAAMAYGNTLEYLHSVREKCDANVKTTNFLECANNILGDNFYYHNSPMVSLAWANHYSDCDLNVYLLMDALKQVGKNSSIVYAPGHAFLAFTDGSNNSIQFWETTHRHNHGEVSDMKNQELYKSTPNTFYYTPMTQDFAEHLYPALVLDYIDDKTRGFLLEKFRRALPDNPLLTDYWYAYAVEKLTTDDIKNLSELLKSDPTSIDKKLTLSRYWLTHDNPEKARMYLNQIDNNDCDTGCLYMKNQAGIKNKMILYIDIMLTKSGISLTPSERQSSIGLSILFYLAFNFIPFVRYIRKHETKSKRIPTRKTE</sequence>
<dbReference type="AlphaFoldDB" id="A0A8S7BN94"/>
<comment type="caution">
    <text evidence="2">The sequence shown here is derived from an EMBL/GenBank/DDBJ whole genome shotgun (WGS) entry which is preliminary data.</text>
</comment>
<dbReference type="SUPFAM" id="SSF48452">
    <property type="entry name" value="TPR-like"/>
    <property type="match status" value="1"/>
</dbReference>
<evidence type="ECO:0008006" key="4">
    <source>
        <dbReference type="Google" id="ProtNLM"/>
    </source>
</evidence>
<evidence type="ECO:0000256" key="1">
    <source>
        <dbReference type="SAM" id="Phobius"/>
    </source>
</evidence>
<dbReference type="Proteomes" id="UP000523388">
    <property type="component" value="Unassembled WGS sequence"/>
</dbReference>
<protein>
    <recommendedName>
        <fullName evidence="4">Transglutaminase-like domain-containing protein</fullName>
    </recommendedName>
</protein>
<name>A0A8S7BN94_ECOLX</name>
<accession>A0A8S7BN94</accession>
<keyword evidence="1" id="KW-1133">Transmembrane helix</keyword>
<dbReference type="EMBL" id="AASCJS010000054">
    <property type="protein sequence ID" value="EFA9848480.1"/>
    <property type="molecule type" value="Genomic_DNA"/>
</dbReference>
<feature type="transmembrane region" description="Helical" evidence="1">
    <location>
        <begin position="346"/>
        <end position="365"/>
    </location>
</feature>